<dbReference type="EMBL" id="LK032087">
    <property type="protein sequence ID" value="CDY18710.1"/>
    <property type="molecule type" value="Genomic_DNA"/>
</dbReference>
<gene>
    <name evidence="1" type="primary">BnaA09g06850D</name>
    <name evidence="1" type="ORF">GSBRNA2T00005794001</name>
</gene>
<dbReference type="Gramene" id="CDY18710">
    <property type="protein sequence ID" value="CDY18710"/>
    <property type="gene ID" value="GSBRNA2T00005794001"/>
</dbReference>
<reference evidence="1 2" key="1">
    <citation type="journal article" date="2014" name="Science">
        <title>Plant genetics. Early allopolyploid evolution in the post-Neolithic Brassica napus oilseed genome.</title>
        <authorList>
            <person name="Chalhoub B."/>
            <person name="Denoeud F."/>
            <person name="Liu S."/>
            <person name="Parkin I.A."/>
            <person name="Tang H."/>
            <person name="Wang X."/>
            <person name="Chiquet J."/>
            <person name="Belcram H."/>
            <person name="Tong C."/>
            <person name="Samans B."/>
            <person name="Correa M."/>
            <person name="Da Silva C."/>
            <person name="Just J."/>
            <person name="Falentin C."/>
            <person name="Koh C.S."/>
            <person name="Le Clainche I."/>
            <person name="Bernard M."/>
            <person name="Bento P."/>
            <person name="Noel B."/>
            <person name="Labadie K."/>
            <person name="Alberti A."/>
            <person name="Charles M."/>
            <person name="Arnaud D."/>
            <person name="Guo H."/>
            <person name="Daviaud C."/>
            <person name="Alamery S."/>
            <person name="Jabbari K."/>
            <person name="Zhao M."/>
            <person name="Edger P.P."/>
            <person name="Chelaifa H."/>
            <person name="Tack D."/>
            <person name="Lassalle G."/>
            <person name="Mestiri I."/>
            <person name="Schnel N."/>
            <person name="Le Paslier M.C."/>
            <person name="Fan G."/>
            <person name="Renault V."/>
            <person name="Bayer P.E."/>
            <person name="Golicz A.A."/>
            <person name="Manoli S."/>
            <person name="Lee T.H."/>
            <person name="Thi V.H."/>
            <person name="Chalabi S."/>
            <person name="Hu Q."/>
            <person name="Fan C."/>
            <person name="Tollenaere R."/>
            <person name="Lu Y."/>
            <person name="Battail C."/>
            <person name="Shen J."/>
            <person name="Sidebottom C.H."/>
            <person name="Wang X."/>
            <person name="Canaguier A."/>
            <person name="Chauveau A."/>
            <person name="Berard A."/>
            <person name="Deniot G."/>
            <person name="Guan M."/>
            <person name="Liu Z."/>
            <person name="Sun F."/>
            <person name="Lim Y.P."/>
            <person name="Lyons E."/>
            <person name="Town C.D."/>
            <person name="Bancroft I."/>
            <person name="Wang X."/>
            <person name="Meng J."/>
            <person name="Ma J."/>
            <person name="Pires J.C."/>
            <person name="King G.J."/>
            <person name="Brunel D."/>
            <person name="Delourme R."/>
            <person name="Renard M."/>
            <person name="Aury J.M."/>
            <person name="Adams K.L."/>
            <person name="Batley J."/>
            <person name="Snowdon R.J."/>
            <person name="Tost J."/>
            <person name="Edwards D."/>
            <person name="Zhou Y."/>
            <person name="Hua W."/>
            <person name="Sharpe A.G."/>
            <person name="Paterson A.H."/>
            <person name="Guan C."/>
            <person name="Wincker P."/>
        </authorList>
    </citation>
    <scope>NUCLEOTIDE SEQUENCE [LARGE SCALE GENOMIC DNA]</scope>
    <source>
        <strain evidence="2">cv. Darmor-bzh</strain>
    </source>
</reference>
<dbReference type="AlphaFoldDB" id="A0A078FWA0"/>
<dbReference type="Proteomes" id="UP000028999">
    <property type="component" value="Unassembled WGS sequence"/>
</dbReference>
<evidence type="ECO:0000313" key="2">
    <source>
        <dbReference type="Proteomes" id="UP000028999"/>
    </source>
</evidence>
<organism evidence="1 2">
    <name type="scientific">Brassica napus</name>
    <name type="common">Rape</name>
    <dbReference type="NCBI Taxonomy" id="3708"/>
    <lineage>
        <taxon>Eukaryota</taxon>
        <taxon>Viridiplantae</taxon>
        <taxon>Streptophyta</taxon>
        <taxon>Embryophyta</taxon>
        <taxon>Tracheophyta</taxon>
        <taxon>Spermatophyta</taxon>
        <taxon>Magnoliopsida</taxon>
        <taxon>eudicotyledons</taxon>
        <taxon>Gunneridae</taxon>
        <taxon>Pentapetalae</taxon>
        <taxon>rosids</taxon>
        <taxon>malvids</taxon>
        <taxon>Brassicales</taxon>
        <taxon>Brassicaceae</taxon>
        <taxon>Brassiceae</taxon>
        <taxon>Brassica</taxon>
    </lineage>
</organism>
<protein>
    <submittedName>
        <fullName evidence="1">BnaA09g06850D protein</fullName>
    </submittedName>
</protein>
<proteinExistence type="predicted"/>
<dbReference type="PaxDb" id="3708-A0A078FWA0"/>
<keyword evidence="2" id="KW-1185">Reference proteome</keyword>
<accession>A0A078FWA0</accession>
<sequence length="131" mass="13970">MAVLNWCARRGEHCNLAKCPTARVVIVEGCPSPPCPFGRPTEWAPYATVGPVSSYLAFPALRFSRGGRSVLVTAVTPFSGERSAFVTAVAPYSGERAALVILEGGGSFCSGCLWVVSRCRFEASMGSYPFE</sequence>
<evidence type="ECO:0000313" key="1">
    <source>
        <dbReference type="EMBL" id="CDY18710.1"/>
    </source>
</evidence>
<name>A0A078FWA0_BRANA</name>